<protein>
    <submittedName>
        <fullName evidence="1">Uncharacterized protein</fullName>
    </submittedName>
</protein>
<name>A0A7C1ZIM8_9GAMM</name>
<dbReference type="Proteomes" id="UP000886384">
    <property type="component" value="Unassembled WGS sequence"/>
</dbReference>
<gene>
    <name evidence="1" type="ORF">ENI26_12285</name>
</gene>
<dbReference type="EMBL" id="DRHY01000282">
    <property type="protein sequence ID" value="HEC75128.1"/>
    <property type="molecule type" value="Genomic_DNA"/>
</dbReference>
<proteinExistence type="predicted"/>
<comment type="caution">
    <text evidence="1">The sequence shown here is derived from an EMBL/GenBank/DDBJ whole genome shotgun (WGS) entry which is preliminary data.</text>
</comment>
<organism evidence="1">
    <name type="scientific">Methylophaga aminisulfidivorans</name>
    <dbReference type="NCBI Taxonomy" id="230105"/>
    <lineage>
        <taxon>Bacteria</taxon>
        <taxon>Pseudomonadati</taxon>
        <taxon>Pseudomonadota</taxon>
        <taxon>Gammaproteobacteria</taxon>
        <taxon>Thiotrichales</taxon>
        <taxon>Piscirickettsiaceae</taxon>
        <taxon>Methylophaga</taxon>
    </lineage>
</organism>
<accession>A0A7C1ZIM8</accession>
<evidence type="ECO:0000313" key="1">
    <source>
        <dbReference type="EMBL" id="HEC75128.1"/>
    </source>
</evidence>
<dbReference type="AlphaFoldDB" id="A0A7C1ZIM8"/>
<reference evidence="1" key="1">
    <citation type="journal article" date="2020" name="mSystems">
        <title>Genome- and Community-Level Interaction Insights into Carbon Utilization and Element Cycling Functions of Hydrothermarchaeota in Hydrothermal Sediment.</title>
        <authorList>
            <person name="Zhou Z."/>
            <person name="Liu Y."/>
            <person name="Xu W."/>
            <person name="Pan J."/>
            <person name="Luo Z.H."/>
            <person name="Li M."/>
        </authorList>
    </citation>
    <scope>NUCLEOTIDE SEQUENCE [LARGE SCALE GENOMIC DNA]</scope>
    <source>
        <strain evidence="1">HyVt-380</strain>
    </source>
</reference>
<sequence length="174" mass="19461">MEDQKFIRVKDDDPTRCQASTRAGQCNLKAIPNGKCCLVHGGAMTLKNEEQKNLKNYRLAKFRVRITELGSSSHLTSLTDEVGILRMLIEEMINSCEDEYELLLKAGPLTDLLMKAEKLVTSCHRLDSKLGNLLSKDQVMQFAQLVVEIISNEIADEKTLDTISAHILKALGEI</sequence>